<organism evidence="2 3">
    <name type="scientific">Ktedonobacter robiniae</name>
    <dbReference type="NCBI Taxonomy" id="2778365"/>
    <lineage>
        <taxon>Bacteria</taxon>
        <taxon>Bacillati</taxon>
        <taxon>Chloroflexota</taxon>
        <taxon>Ktedonobacteria</taxon>
        <taxon>Ktedonobacterales</taxon>
        <taxon>Ktedonobacteraceae</taxon>
        <taxon>Ktedonobacter</taxon>
    </lineage>
</organism>
<dbReference type="NCBIfam" id="TIGR01509">
    <property type="entry name" value="HAD-SF-IA-v3"/>
    <property type="match status" value="1"/>
</dbReference>
<evidence type="ECO:0000256" key="1">
    <source>
        <dbReference type="ARBA" id="ARBA00022801"/>
    </source>
</evidence>
<dbReference type="Gene3D" id="3.40.50.1000">
    <property type="entry name" value="HAD superfamily/HAD-like"/>
    <property type="match status" value="1"/>
</dbReference>
<accession>A0ABQ3UTL4</accession>
<dbReference type="InterPro" id="IPR036412">
    <property type="entry name" value="HAD-like_sf"/>
</dbReference>
<gene>
    <name evidence="2" type="ORF">KSB_41970</name>
</gene>
<dbReference type="PRINTS" id="PR00413">
    <property type="entry name" value="HADHALOGNASE"/>
</dbReference>
<evidence type="ECO:0000313" key="2">
    <source>
        <dbReference type="EMBL" id="GHO55722.1"/>
    </source>
</evidence>
<protein>
    <recommendedName>
        <fullName evidence="4">HAD family hydrolase</fullName>
    </recommendedName>
</protein>
<keyword evidence="3" id="KW-1185">Reference proteome</keyword>
<keyword evidence="1" id="KW-0378">Hydrolase</keyword>
<dbReference type="PANTHER" id="PTHR43316">
    <property type="entry name" value="HYDROLASE, HALOACID DELAHOGENASE-RELATED"/>
    <property type="match status" value="1"/>
</dbReference>
<dbReference type="PANTHER" id="PTHR43316:SF3">
    <property type="entry name" value="HALOACID DEHALOGENASE, TYPE II (AFU_ORTHOLOGUE AFUA_2G07750)-RELATED"/>
    <property type="match status" value="1"/>
</dbReference>
<reference evidence="2 3" key="1">
    <citation type="journal article" date="2021" name="Int. J. Syst. Evol. Microbiol.">
        <title>Reticulibacter mediterranei gen. nov., sp. nov., within the new family Reticulibacteraceae fam. nov., and Ktedonospora formicarum gen. nov., sp. nov., Ktedonobacter robiniae sp. nov., Dictyobacter formicarum sp. nov. and Dictyobacter arantiisoli sp. nov., belonging to the class Ktedonobacteria.</title>
        <authorList>
            <person name="Yabe S."/>
            <person name="Zheng Y."/>
            <person name="Wang C.M."/>
            <person name="Sakai Y."/>
            <person name="Abe K."/>
            <person name="Yokota A."/>
            <person name="Donadio S."/>
            <person name="Cavaletti L."/>
            <person name="Monciardini P."/>
        </authorList>
    </citation>
    <scope>NUCLEOTIDE SEQUENCE [LARGE SCALE GENOMIC DNA]</scope>
    <source>
        <strain evidence="2 3">SOSP1-30</strain>
    </source>
</reference>
<dbReference type="Pfam" id="PF00702">
    <property type="entry name" value="Hydrolase"/>
    <property type="match status" value="1"/>
</dbReference>
<dbReference type="InterPro" id="IPR023214">
    <property type="entry name" value="HAD_sf"/>
</dbReference>
<evidence type="ECO:0008006" key="4">
    <source>
        <dbReference type="Google" id="ProtNLM"/>
    </source>
</evidence>
<dbReference type="Proteomes" id="UP000654345">
    <property type="component" value="Unassembled WGS sequence"/>
</dbReference>
<evidence type="ECO:0000313" key="3">
    <source>
        <dbReference type="Proteomes" id="UP000654345"/>
    </source>
</evidence>
<dbReference type="EMBL" id="BNJG01000001">
    <property type="protein sequence ID" value="GHO55722.1"/>
    <property type="molecule type" value="Genomic_DNA"/>
</dbReference>
<sequence length="245" mass="27605">MVGQARTNLPYDAIIFDLFGTLVDDLLTEPFTQTLEEMASFVGAPRDIFLQMWMHDTWPLRAAGHLPDVEANILYICTELGITPKPEQIQRAIHRRLELTRQSLKPRHDALETLEALRTAGYKLGLISDCSSEVPLLWRTTPLAAYIDAPIFSCSVKLKKPDPRIYHLACERLEIAPERGLFIANGESNELAGAQAIGMEAMLIRVPYAEEHNPRCHEARTWRGARIESIKGLLAHLDGVRVEEL</sequence>
<dbReference type="SFLD" id="SFLDS00003">
    <property type="entry name" value="Haloacid_Dehalogenase"/>
    <property type="match status" value="1"/>
</dbReference>
<dbReference type="SFLD" id="SFLDG01129">
    <property type="entry name" value="C1.5:_HAD__Beta-PGM__Phosphata"/>
    <property type="match status" value="1"/>
</dbReference>
<proteinExistence type="predicted"/>
<dbReference type="SUPFAM" id="SSF56784">
    <property type="entry name" value="HAD-like"/>
    <property type="match status" value="1"/>
</dbReference>
<dbReference type="InterPro" id="IPR006439">
    <property type="entry name" value="HAD-SF_hydro_IA"/>
</dbReference>
<dbReference type="RefSeq" id="WP_201372282.1">
    <property type="nucleotide sequence ID" value="NZ_BNJG01000001.1"/>
</dbReference>
<dbReference type="InterPro" id="IPR051540">
    <property type="entry name" value="S-2-haloacid_dehalogenase"/>
</dbReference>
<comment type="caution">
    <text evidence="2">The sequence shown here is derived from an EMBL/GenBank/DDBJ whole genome shotgun (WGS) entry which is preliminary data.</text>
</comment>
<name>A0ABQ3UTL4_9CHLR</name>